<organism evidence="3 4">
    <name type="scientific">Bonamia ostreae</name>
    <dbReference type="NCBI Taxonomy" id="126728"/>
    <lineage>
        <taxon>Eukaryota</taxon>
        <taxon>Sar</taxon>
        <taxon>Rhizaria</taxon>
        <taxon>Endomyxa</taxon>
        <taxon>Ascetosporea</taxon>
        <taxon>Haplosporida</taxon>
        <taxon>Bonamia</taxon>
    </lineage>
</organism>
<comment type="caution">
    <text evidence="3">The sequence shown here is derived from an EMBL/GenBank/DDBJ whole genome shotgun (WGS) entry which is preliminary data.</text>
</comment>
<gene>
    <name evidence="3" type="ORF">MHBO_003739</name>
</gene>
<dbReference type="Proteomes" id="UP001439008">
    <property type="component" value="Unassembled WGS sequence"/>
</dbReference>
<evidence type="ECO:0000256" key="2">
    <source>
        <dbReference type="SAM" id="Phobius"/>
    </source>
</evidence>
<reference evidence="3 4" key="1">
    <citation type="journal article" date="2024" name="BMC Biol.">
        <title>Comparative genomics of Ascetosporea gives new insight into the evolutionary basis for animal parasitism in Rhizaria.</title>
        <authorList>
            <person name="Hiltunen Thoren M."/>
            <person name="Onut-Brannstrom I."/>
            <person name="Alfjorden A."/>
            <person name="Peckova H."/>
            <person name="Swords F."/>
            <person name="Hooper C."/>
            <person name="Holzer A.S."/>
            <person name="Bass D."/>
            <person name="Burki F."/>
        </authorList>
    </citation>
    <scope>NUCLEOTIDE SEQUENCE [LARGE SCALE GENOMIC DNA]</scope>
    <source>
        <strain evidence="3">20-A016</strain>
    </source>
</reference>
<protein>
    <submittedName>
        <fullName evidence="3">Uncharacterized protein</fullName>
    </submittedName>
</protein>
<feature type="transmembrane region" description="Helical" evidence="2">
    <location>
        <begin position="88"/>
        <end position="114"/>
    </location>
</feature>
<keyword evidence="2" id="KW-0812">Transmembrane</keyword>
<feature type="coiled-coil region" evidence="1">
    <location>
        <begin position="167"/>
        <end position="211"/>
    </location>
</feature>
<dbReference type="EMBL" id="JBDODL010002432">
    <property type="protein sequence ID" value="MES1922230.1"/>
    <property type="molecule type" value="Genomic_DNA"/>
</dbReference>
<keyword evidence="4" id="KW-1185">Reference proteome</keyword>
<evidence type="ECO:0000313" key="4">
    <source>
        <dbReference type="Proteomes" id="UP001439008"/>
    </source>
</evidence>
<name>A0ABV2ARD0_9EUKA</name>
<proteinExistence type="predicted"/>
<keyword evidence="1" id="KW-0175">Coiled coil</keyword>
<keyword evidence="2" id="KW-0472">Membrane</keyword>
<accession>A0ABV2ARD0</accession>
<sequence length="219" mass="25034">MKESSPDDEVRSRVRHYISSIKNCPEVIGEFKDIKDEILQYYTKLSSELKTVENELKGSDEKEIEGAVSYKDESVAPFVAGLIATSPIWIPLLTAAVVLGLVSLPFIGPVIAFLGRDARKKRIIDEEYAKCKPTFCTLVCDALNREHGDVLHKLIKTLTHNIFDKRIGFLKETIKDLSDNREQIIEQQECLGRLTEKLEHVERMLEKIIQDSYAFMNNY</sequence>
<evidence type="ECO:0000313" key="3">
    <source>
        <dbReference type="EMBL" id="MES1922230.1"/>
    </source>
</evidence>
<keyword evidence="2" id="KW-1133">Transmembrane helix</keyword>
<evidence type="ECO:0000256" key="1">
    <source>
        <dbReference type="SAM" id="Coils"/>
    </source>
</evidence>